<dbReference type="Gene3D" id="3.90.640.20">
    <property type="entry name" value="Heat-shock cognate protein, ATPase"/>
    <property type="match status" value="1"/>
</dbReference>
<protein>
    <submittedName>
        <fullName evidence="2">DUF3298 domain-containing protein</fullName>
    </submittedName>
</protein>
<dbReference type="Proteomes" id="UP000243494">
    <property type="component" value="Unassembled WGS sequence"/>
</dbReference>
<evidence type="ECO:0000313" key="2">
    <source>
        <dbReference type="EMBL" id="RDY25002.1"/>
    </source>
</evidence>
<evidence type="ECO:0000259" key="1">
    <source>
        <dbReference type="Pfam" id="PF11738"/>
    </source>
</evidence>
<dbReference type="InterPro" id="IPR037126">
    <property type="entry name" value="PdaC/RsiV-like_sf"/>
</dbReference>
<reference evidence="2 3" key="1">
    <citation type="journal article" date="2017" name="Genome Announc.">
        <title>Draft Genome Sequence of Romboutsia maritimum sp. nov. Strain CCRI-22766(T), Isolated from Coastal Estuarine Mud.</title>
        <authorList>
            <person name="Maheux A.F."/>
            <person name="Boudreau D.K."/>
            <person name="Berube E."/>
            <person name="Boissinot M."/>
            <person name="Raymond F."/>
            <person name="Brodeur S."/>
            <person name="Corbeil J."/>
            <person name="Brightwell G."/>
            <person name="Broda D."/>
            <person name="Omar R.F."/>
            <person name="Bergeron M.G."/>
        </authorList>
    </citation>
    <scope>NUCLEOTIDE SEQUENCE [LARGE SCALE GENOMIC DNA]</scope>
    <source>
        <strain evidence="2 3">CCRI-22766</strain>
    </source>
</reference>
<comment type="caution">
    <text evidence="2">The sequence shown here is derived from an EMBL/GenBank/DDBJ whole genome shotgun (WGS) entry which is preliminary data.</text>
</comment>
<sequence>MNRRKDMLSIEAHLIEEEIKELKYILKYPSLKNEDKKINFIKYINTKIYEDVTSFKDVLQSDFKIYIAPDYITYGITEYLISFNKNKIISIPIEFSQLIGLYDISYINCYNYDLNLEKEIMLVDIFNDKAWEIDILNRSIKKKLKNTIYNNEYISESIKNEEIEKFEGICSDQSFYIEEDGIVICFSSYEIGSENFQTIEVKFTFEECEEYLSAYTINNICI</sequence>
<feature type="domain" description="DUF3298" evidence="1">
    <location>
        <begin position="124"/>
        <end position="204"/>
    </location>
</feature>
<proteinExistence type="predicted"/>
<gene>
    <name evidence="2" type="ORF">CHF27_002030</name>
</gene>
<accession>A0A371IWZ3</accession>
<dbReference type="Pfam" id="PF11738">
    <property type="entry name" value="DUF3298"/>
    <property type="match status" value="1"/>
</dbReference>
<name>A0A371IWZ3_9FIRM</name>
<dbReference type="AlphaFoldDB" id="A0A371IWZ3"/>
<organism evidence="2 3">
    <name type="scientific">Romboutsia maritimum</name>
    <dbReference type="NCBI Taxonomy" id="2020948"/>
    <lineage>
        <taxon>Bacteria</taxon>
        <taxon>Bacillati</taxon>
        <taxon>Bacillota</taxon>
        <taxon>Clostridia</taxon>
        <taxon>Peptostreptococcales</taxon>
        <taxon>Peptostreptococcaceae</taxon>
        <taxon>Romboutsia</taxon>
    </lineage>
</organism>
<evidence type="ECO:0000313" key="3">
    <source>
        <dbReference type="Proteomes" id="UP000243494"/>
    </source>
</evidence>
<keyword evidence="3" id="KW-1185">Reference proteome</keyword>
<dbReference type="InterPro" id="IPR021729">
    <property type="entry name" value="DUF3298"/>
</dbReference>
<dbReference type="EMBL" id="NOJZ02000001">
    <property type="protein sequence ID" value="RDY25002.1"/>
    <property type="molecule type" value="Genomic_DNA"/>
</dbReference>